<dbReference type="AlphaFoldDB" id="A0AA90ZT97"/>
<dbReference type="InterPro" id="IPR012547">
    <property type="entry name" value="PDDEXK_9"/>
</dbReference>
<dbReference type="Pfam" id="PF08011">
    <property type="entry name" value="PDDEXK_9"/>
    <property type="match status" value="1"/>
</dbReference>
<evidence type="ECO:0000259" key="1">
    <source>
        <dbReference type="Pfam" id="PF09820"/>
    </source>
</evidence>
<keyword evidence="2" id="KW-0547">Nucleotide-binding</keyword>
<dbReference type="PANTHER" id="PTHR34825">
    <property type="entry name" value="CONSERVED PROTEIN, WITH A WEAK D-GALACTARATE DEHYDRATASE/ALTRONATE HYDROLASE DOMAIN"/>
    <property type="match status" value="1"/>
</dbReference>
<accession>A0AA90ZT97</accession>
<organism evidence="2 3">
    <name type="scientific">Segatella copri</name>
    <dbReference type="NCBI Taxonomy" id="165179"/>
    <lineage>
        <taxon>Bacteria</taxon>
        <taxon>Pseudomonadati</taxon>
        <taxon>Bacteroidota</taxon>
        <taxon>Bacteroidia</taxon>
        <taxon>Bacteroidales</taxon>
        <taxon>Prevotellaceae</taxon>
        <taxon>Segatella</taxon>
    </lineage>
</organism>
<proteinExistence type="predicted"/>
<dbReference type="InterPro" id="IPR027417">
    <property type="entry name" value="P-loop_NTPase"/>
</dbReference>
<name>A0AA90ZT97_9BACT</name>
<dbReference type="Proteomes" id="UP000423156">
    <property type="component" value="Unassembled WGS sequence"/>
</dbReference>
<sequence>MMEQQVKLVPYGVADFATVIEQNLYYVDKTMFIPELEKQPRNLFFIRPRRFGKSIFLSMLYSYYDCTQSHKFQSLFGNLWIGQHPTPLQGKYQVLFLDFSQITGNIDKLETKFNSYLSINLDAFVRQYSEYYQAEMEEILAQEDFEEKMELIFKAAKAHQYHLYLIIDEYDNFTNVILNERGENVYHAITHADGFYRDVFKKFKGNFERIFMMGVSPVTLDDVTSGFNIGWNISIKPEFDEMLGFSTTDVMEMFTYYKEHGSIPADSDIDAIVNDMKPWYDNYCFAEEALKKKTRMFNCDMVLYYLRNYMDNGCSPRQMIDPNTRTDYGKMKKLLQFDKLDGERKGIIRKIAEEEQIVTQLYESFSAYQIPKAEIFPSLLFYYGMLTIKGTRGSKLILGIPNNNVRKQYYGYLEEEYQAKAYVDVNQLTDYYYDMAYDGKWEEGLRFMADAYAKVSSVRDGIEAERNLQGFFMAYLNLNDYYITAPELELNHGYCDFFLLPDLTHYASQHSYILELKVLSKKDFSAIVEGEFTEDGKPMTKAEKQWREALDQIHRYAEAPRVEALRQGTKLHLIIMQFEGWELKRMEEV</sequence>
<dbReference type="GO" id="GO:0005524">
    <property type="term" value="F:ATP binding"/>
    <property type="evidence" value="ECO:0007669"/>
    <property type="project" value="UniProtKB-KW"/>
</dbReference>
<dbReference type="EMBL" id="VZBZ01000088">
    <property type="protein sequence ID" value="MQN77515.1"/>
    <property type="molecule type" value="Genomic_DNA"/>
</dbReference>
<feature type="domain" description="AAA-ATPase-like" evidence="1">
    <location>
        <begin position="10"/>
        <end position="224"/>
    </location>
</feature>
<evidence type="ECO:0000313" key="3">
    <source>
        <dbReference type="Proteomes" id="UP000423156"/>
    </source>
</evidence>
<evidence type="ECO:0000313" key="2">
    <source>
        <dbReference type="EMBL" id="MQN77515.1"/>
    </source>
</evidence>
<comment type="caution">
    <text evidence="2">The sequence shown here is derived from an EMBL/GenBank/DDBJ whole genome shotgun (WGS) entry which is preliminary data.</text>
</comment>
<protein>
    <submittedName>
        <fullName evidence="2">ATP-binding protein</fullName>
    </submittedName>
</protein>
<keyword evidence="2" id="KW-0067">ATP-binding</keyword>
<dbReference type="Gene3D" id="3.40.50.300">
    <property type="entry name" value="P-loop containing nucleotide triphosphate hydrolases"/>
    <property type="match status" value="1"/>
</dbReference>
<gene>
    <name evidence="2" type="ORF">F7D71_06490</name>
</gene>
<reference evidence="3" key="1">
    <citation type="submission" date="2019-09" db="EMBL/GenBank/DDBJ databases">
        <title>Distinct polysaccharide growth profiles of human intestinal Prevotella copri isolates.</title>
        <authorList>
            <person name="Fehlner-Peach H."/>
            <person name="Magnabosco C."/>
            <person name="Raghavan V."/>
            <person name="Scher J.U."/>
            <person name="Tett A."/>
            <person name="Cox L.M."/>
            <person name="Gottsegen C."/>
            <person name="Watters A."/>
            <person name="Wiltshire- Gordon J.D."/>
            <person name="Segata N."/>
            <person name="Bonneau R."/>
            <person name="Littman D.R."/>
        </authorList>
    </citation>
    <scope>NUCLEOTIDE SEQUENCE [LARGE SCALE GENOMIC DNA]</scope>
    <source>
        <strain evidence="3">BU41712</strain>
    </source>
</reference>
<dbReference type="SUPFAM" id="SSF52540">
    <property type="entry name" value="P-loop containing nucleoside triphosphate hydrolases"/>
    <property type="match status" value="1"/>
</dbReference>
<dbReference type="Pfam" id="PF09820">
    <property type="entry name" value="AAA-ATPase_like"/>
    <property type="match status" value="1"/>
</dbReference>
<dbReference type="InterPro" id="IPR018631">
    <property type="entry name" value="AAA-ATPase-like_dom"/>
</dbReference>
<dbReference type="PANTHER" id="PTHR34825:SF2">
    <property type="entry name" value="AAA-ATPASE-LIKE DOMAIN-CONTAINING PROTEIN"/>
    <property type="match status" value="1"/>
</dbReference>